<accession>A0A1S7UJ95</accession>
<sequence>MRGASRLTIFALALSQTTYAQHVAEPYHFESNTGVCGDTTWENRTSSNPAFAESCESLASLLREDPNAGFNLKGWVKNDSDCRAIASQGDCAFEVMLVDPEDGQVAPITQADMADLLQGSMKFASGDYVGASGVMDCNAGGNLSGKVFWRVYGALDGSTASCQK</sequence>
<feature type="chain" id="PRO_5012119728" description="Ecp2 effector protein-like domain-containing protein" evidence="1">
    <location>
        <begin position="21"/>
        <end position="164"/>
    </location>
</feature>
<organism evidence="3">
    <name type="scientific">Rosellinia necatrix</name>
    <name type="common">White root-rot fungus</name>
    <dbReference type="NCBI Taxonomy" id="77044"/>
    <lineage>
        <taxon>Eukaryota</taxon>
        <taxon>Fungi</taxon>
        <taxon>Dikarya</taxon>
        <taxon>Ascomycota</taxon>
        <taxon>Pezizomycotina</taxon>
        <taxon>Sordariomycetes</taxon>
        <taxon>Xylariomycetidae</taxon>
        <taxon>Xylariales</taxon>
        <taxon>Xylariaceae</taxon>
        <taxon>Rosellinia</taxon>
    </lineage>
</organism>
<dbReference type="STRING" id="77044.A0A1S7UJ95"/>
<dbReference type="InterPro" id="IPR029226">
    <property type="entry name" value="Ecp2-like"/>
</dbReference>
<proteinExistence type="predicted"/>
<name>A0A1S7UJ95_ROSNE</name>
<dbReference type="EMBL" id="DF977449">
    <property type="protein sequence ID" value="GAP83075.1"/>
    <property type="molecule type" value="Genomic_DNA"/>
</dbReference>
<keyword evidence="1" id="KW-0732">Signal</keyword>
<dbReference type="Pfam" id="PF14856">
    <property type="entry name" value="Hce2"/>
    <property type="match status" value="1"/>
</dbReference>
<evidence type="ECO:0000256" key="1">
    <source>
        <dbReference type="SAM" id="SignalP"/>
    </source>
</evidence>
<reference evidence="3" key="1">
    <citation type="submission" date="2016-03" db="EMBL/GenBank/DDBJ databases">
        <title>Draft genome sequence of Rosellinia necatrix.</title>
        <authorList>
            <person name="Kanematsu S."/>
        </authorList>
    </citation>
    <scope>NUCLEOTIDE SEQUENCE [LARGE SCALE GENOMIC DNA]</scope>
    <source>
        <strain evidence="3">W97</strain>
    </source>
</reference>
<evidence type="ECO:0000259" key="2">
    <source>
        <dbReference type="Pfam" id="PF14856"/>
    </source>
</evidence>
<dbReference type="AlphaFoldDB" id="A0A1S7UJ95"/>
<feature type="domain" description="Ecp2 effector protein-like" evidence="2">
    <location>
        <begin position="36"/>
        <end position="137"/>
    </location>
</feature>
<evidence type="ECO:0000313" key="4">
    <source>
        <dbReference type="Proteomes" id="UP000054516"/>
    </source>
</evidence>
<dbReference type="Proteomes" id="UP000054516">
    <property type="component" value="Unassembled WGS sequence"/>
</dbReference>
<gene>
    <name evidence="3" type="ORF">SAMD00023353_0400710</name>
</gene>
<dbReference type="OrthoDB" id="4691022at2759"/>
<evidence type="ECO:0000313" key="3">
    <source>
        <dbReference type="EMBL" id="GAP83075.1"/>
    </source>
</evidence>
<feature type="signal peptide" evidence="1">
    <location>
        <begin position="1"/>
        <end position="20"/>
    </location>
</feature>
<keyword evidence="4" id="KW-1185">Reference proteome</keyword>
<protein>
    <recommendedName>
        <fullName evidence="2">Ecp2 effector protein-like domain-containing protein</fullName>
    </recommendedName>
</protein>